<feature type="compositionally biased region" description="Basic and acidic residues" evidence="1">
    <location>
        <begin position="55"/>
        <end position="74"/>
    </location>
</feature>
<dbReference type="RefSeq" id="XP_001438143.1">
    <property type="nucleotide sequence ID" value="XM_001438106.1"/>
</dbReference>
<dbReference type="eggNOG" id="ENOG502SVT5">
    <property type="taxonomic scope" value="Eukaryota"/>
</dbReference>
<gene>
    <name evidence="2" type="ORF">GSPATT00007881001</name>
</gene>
<keyword evidence="3" id="KW-1185">Reference proteome</keyword>
<evidence type="ECO:0000256" key="1">
    <source>
        <dbReference type="SAM" id="MobiDB-lite"/>
    </source>
</evidence>
<feature type="compositionally biased region" description="Polar residues" evidence="1">
    <location>
        <begin position="30"/>
        <end position="49"/>
    </location>
</feature>
<dbReference type="GeneID" id="5023928"/>
<name>A0CIX9_PARTE</name>
<protein>
    <submittedName>
        <fullName evidence="2">Uncharacterized protein</fullName>
    </submittedName>
</protein>
<dbReference type="OMA" id="QKFHKIQ"/>
<dbReference type="AlphaFoldDB" id="A0CIX9"/>
<sequence>MLNMLDVISTFSIHSSQSKRYEEDYLINRNGQTGNLSKGSTARQSTRPTQKFHKIQLDDQAFKTTPKSEQREQKGIQTISEQNNQRENENENKFESNIYPLIIFQKISYRQLLKEIKFEKDIKSLHPSDKRNLVIYRIICELFQELQFEIQNILICQHPITKLFYIYFSDTNYCPMSKCCNKNVVIRIGEALGGEIKCLNPRCPLGVLTTFEIEEKILWNSKVQQKRAVSTFISSGKYRTRSLLQSVQVPETYNAYAPPQQKQNQNSWKSSSSFYQKASQTNQEQIYKYELSKNLLLNSQIFNKNFDDQMDEKYRYKCKF</sequence>
<dbReference type="OrthoDB" id="297071at2759"/>
<feature type="region of interest" description="Disordered" evidence="1">
    <location>
        <begin position="30"/>
        <end position="91"/>
    </location>
</feature>
<dbReference type="Proteomes" id="UP000000600">
    <property type="component" value="Unassembled WGS sequence"/>
</dbReference>
<evidence type="ECO:0000313" key="3">
    <source>
        <dbReference type="Proteomes" id="UP000000600"/>
    </source>
</evidence>
<dbReference type="KEGG" id="ptm:GSPATT00007881001"/>
<proteinExistence type="predicted"/>
<evidence type="ECO:0000313" key="2">
    <source>
        <dbReference type="EMBL" id="CAK70746.1"/>
    </source>
</evidence>
<dbReference type="HOGENOM" id="CLU_901539_0_0_1"/>
<organism evidence="2 3">
    <name type="scientific">Paramecium tetraurelia</name>
    <dbReference type="NCBI Taxonomy" id="5888"/>
    <lineage>
        <taxon>Eukaryota</taxon>
        <taxon>Sar</taxon>
        <taxon>Alveolata</taxon>
        <taxon>Ciliophora</taxon>
        <taxon>Intramacronucleata</taxon>
        <taxon>Oligohymenophorea</taxon>
        <taxon>Peniculida</taxon>
        <taxon>Parameciidae</taxon>
        <taxon>Paramecium</taxon>
    </lineage>
</organism>
<dbReference type="EMBL" id="CT868085">
    <property type="protein sequence ID" value="CAK70746.1"/>
    <property type="molecule type" value="Genomic_DNA"/>
</dbReference>
<reference evidence="2 3" key="1">
    <citation type="journal article" date="2006" name="Nature">
        <title>Global trends of whole-genome duplications revealed by the ciliate Paramecium tetraurelia.</title>
        <authorList>
            <consortium name="Genoscope"/>
            <person name="Aury J.-M."/>
            <person name="Jaillon O."/>
            <person name="Duret L."/>
            <person name="Noel B."/>
            <person name="Jubin C."/>
            <person name="Porcel B.M."/>
            <person name="Segurens B."/>
            <person name="Daubin V."/>
            <person name="Anthouard V."/>
            <person name="Aiach N."/>
            <person name="Arnaiz O."/>
            <person name="Billaut A."/>
            <person name="Beisson J."/>
            <person name="Blanc I."/>
            <person name="Bouhouche K."/>
            <person name="Camara F."/>
            <person name="Duharcourt S."/>
            <person name="Guigo R."/>
            <person name="Gogendeau D."/>
            <person name="Katinka M."/>
            <person name="Keller A.-M."/>
            <person name="Kissmehl R."/>
            <person name="Klotz C."/>
            <person name="Koll F."/>
            <person name="Le Moue A."/>
            <person name="Lepere C."/>
            <person name="Malinsky S."/>
            <person name="Nowacki M."/>
            <person name="Nowak J.K."/>
            <person name="Plattner H."/>
            <person name="Poulain J."/>
            <person name="Ruiz F."/>
            <person name="Serrano V."/>
            <person name="Zagulski M."/>
            <person name="Dessen P."/>
            <person name="Betermier M."/>
            <person name="Weissenbach J."/>
            <person name="Scarpelli C."/>
            <person name="Schachter V."/>
            <person name="Sperling L."/>
            <person name="Meyer E."/>
            <person name="Cohen J."/>
            <person name="Wincker P."/>
        </authorList>
    </citation>
    <scope>NUCLEOTIDE SEQUENCE [LARGE SCALE GENOMIC DNA]</scope>
    <source>
        <strain evidence="2 3">Stock d4-2</strain>
    </source>
</reference>
<dbReference type="InParanoid" id="A0CIX9"/>
<accession>A0CIX9</accession>